<dbReference type="PROSITE" id="PS51737">
    <property type="entry name" value="RECOMBINASE_DNA_BIND"/>
    <property type="match status" value="1"/>
</dbReference>
<dbReference type="CDD" id="cd00338">
    <property type="entry name" value="Ser_Recombinase"/>
    <property type="match status" value="1"/>
</dbReference>
<dbReference type="EMBL" id="CAKMAB010000001">
    <property type="protein sequence ID" value="CAH1054091.1"/>
    <property type="molecule type" value="Genomic_DNA"/>
</dbReference>
<dbReference type="PANTHER" id="PTHR30461">
    <property type="entry name" value="DNA-INVERTASE FROM LAMBDOID PROPHAGE"/>
    <property type="match status" value="1"/>
</dbReference>
<protein>
    <recommendedName>
        <fullName evidence="5">Recombinase family protein</fullName>
    </recommendedName>
</protein>
<dbReference type="InterPro" id="IPR025827">
    <property type="entry name" value="Zn_ribbon_recom_dom"/>
</dbReference>
<gene>
    <name evidence="3" type="ORF">PAECIP111894_00236</name>
</gene>
<evidence type="ECO:0000313" key="4">
    <source>
        <dbReference type="Proteomes" id="UP000838749"/>
    </source>
</evidence>
<dbReference type="SMART" id="SM00857">
    <property type="entry name" value="Resolvase"/>
    <property type="match status" value="1"/>
</dbReference>
<organism evidence="3 4">
    <name type="scientific">Paenibacillus pseudetheri</name>
    <dbReference type="NCBI Taxonomy" id="2897682"/>
    <lineage>
        <taxon>Bacteria</taxon>
        <taxon>Bacillati</taxon>
        <taxon>Bacillota</taxon>
        <taxon>Bacilli</taxon>
        <taxon>Bacillales</taxon>
        <taxon>Paenibacillaceae</taxon>
        <taxon>Paenibacillus</taxon>
    </lineage>
</organism>
<dbReference type="InterPro" id="IPR011109">
    <property type="entry name" value="DNA_bind_recombinase_dom"/>
</dbReference>
<dbReference type="InterPro" id="IPR050639">
    <property type="entry name" value="SSR_resolvase"/>
</dbReference>
<sequence length="508" mass="58618">MDKIVCGVYARDSTDKQGDTVENQISQSKEFINRLGPEFVVDENCIFVDNAVSGYYTSVFDREAMKLAIELAKEKKFQVLVFKEVARVGRDKQENPAIVGMFEQYGIRVIAINDNYDSLNKDNITFGILSVLAEQESRKTSVRVSTGKKEKARRGQWNTTAPIGYVLNKVTKTLDIDPETRGIIEDVFDLYVNSDVGTFLIAQQLNNRGKRTNNGNLFSRETVKKILVNPVYIGHTVYGKKRNELERKYDDSGKMTKKKITIKIDKGDWLTIENTHEPIINKETFYSVQEKISDRGHHRTPRRAYHPLTGILYCKKCGEGMVCQKRSTKDKEYRYYICKTYHKYGRDACSQANVNADKLEPSIVQIVQNRLLRLSSTEIESSSNRSDDIKRLEEEISRRSKEKDRIKKDQVDIFQQRELFSEEAYKEQMLDLKSRSVAINEEISILENKLSAVKESENRSANIVQLTEKFLNLDISNIGMVRTLLHELIETITISEEDVDIKYRYDII</sequence>
<dbReference type="Gene3D" id="3.90.1750.20">
    <property type="entry name" value="Putative Large Serine Recombinase, Chain B, Domain 2"/>
    <property type="match status" value="1"/>
</dbReference>
<dbReference type="InterPro" id="IPR036162">
    <property type="entry name" value="Resolvase-like_N_sf"/>
</dbReference>
<dbReference type="PROSITE" id="PS51736">
    <property type="entry name" value="RECOMBINASES_3"/>
    <property type="match status" value="1"/>
</dbReference>
<dbReference type="PANTHER" id="PTHR30461:SF23">
    <property type="entry name" value="DNA RECOMBINASE-RELATED"/>
    <property type="match status" value="1"/>
</dbReference>
<feature type="domain" description="Recombinase" evidence="2">
    <location>
        <begin position="162"/>
        <end position="298"/>
    </location>
</feature>
<dbReference type="InterPro" id="IPR006119">
    <property type="entry name" value="Resolv_N"/>
</dbReference>
<keyword evidence="4" id="KW-1185">Reference proteome</keyword>
<evidence type="ECO:0000259" key="1">
    <source>
        <dbReference type="PROSITE" id="PS51736"/>
    </source>
</evidence>
<dbReference type="Proteomes" id="UP000838749">
    <property type="component" value="Unassembled WGS sequence"/>
</dbReference>
<reference evidence="3" key="1">
    <citation type="submission" date="2021-12" db="EMBL/GenBank/DDBJ databases">
        <authorList>
            <person name="Criscuolo A."/>
        </authorList>
    </citation>
    <scope>NUCLEOTIDE SEQUENCE</scope>
    <source>
        <strain evidence="3">CIP111894</strain>
    </source>
</reference>
<proteinExistence type="predicted"/>
<dbReference type="Gene3D" id="3.40.50.1390">
    <property type="entry name" value="Resolvase, N-terminal catalytic domain"/>
    <property type="match status" value="1"/>
</dbReference>
<name>A0ABM9B6D4_9BACL</name>
<dbReference type="InterPro" id="IPR038109">
    <property type="entry name" value="DNA_bind_recomb_sf"/>
</dbReference>
<dbReference type="RefSeq" id="WP_234530142.1">
    <property type="nucleotide sequence ID" value="NZ_CAKMAB010000001.1"/>
</dbReference>
<accession>A0ABM9B6D4</accession>
<dbReference type="Pfam" id="PF07508">
    <property type="entry name" value="Recombinase"/>
    <property type="match status" value="1"/>
</dbReference>
<comment type="caution">
    <text evidence="3">The sequence shown here is derived from an EMBL/GenBank/DDBJ whole genome shotgun (WGS) entry which is preliminary data.</text>
</comment>
<dbReference type="Pfam" id="PF00239">
    <property type="entry name" value="Resolvase"/>
    <property type="match status" value="1"/>
</dbReference>
<feature type="domain" description="Resolvase/invertase-type recombinase catalytic" evidence="1">
    <location>
        <begin position="5"/>
        <end position="155"/>
    </location>
</feature>
<evidence type="ECO:0000313" key="3">
    <source>
        <dbReference type="EMBL" id="CAH1054091.1"/>
    </source>
</evidence>
<evidence type="ECO:0000259" key="2">
    <source>
        <dbReference type="PROSITE" id="PS51737"/>
    </source>
</evidence>
<dbReference type="SUPFAM" id="SSF53041">
    <property type="entry name" value="Resolvase-like"/>
    <property type="match status" value="1"/>
</dbReference>
<evidence type="ECO:0008006" key="5">
    <source>
        <dbReference type="Google" id="ProtNLM"/>
    </source>
</evidence>
<dbReference type="Pfam" id="PF13408">
    <property type="entry name" value="Zn_ribbon_recom"/>
    <property type="match status" value="1"/>
</dbReference>